<dbReference type="Gene3D" id="3.40.710.10">
    <property type="entry name" value="DD-peptidase/beta-lactamase superfamily"/>
    <property type="match status" value="1"/>
</dbReference>
<evidence type="ECO:0000313" key="3">
    <source>
        <dbReference type="Proteomes" id="UP000664628"/>
    </source>
</evidence>
<keyword evidence="3" id="KW-1185">Reference proteome</keyword>
<dbReference type="InterPro" id="IPR012338">
    <property type="entry name" value="Beta-lactam/transpept-like"/>
</dbReference>
<dbReference type="SUPFAM" id="SSF56601">
    <property type="entry name" value="beta-lactamase/transpeptidase-like"/>
    <property type="match status" value="1"/>
</dbReference>
<name>A0ABS3JTM5_9BACT</name>
<reference evidence="2 3" key="1">
    <citation type="submission" date="2021-03" db="EMBL/GenBank/DDBJ databases">
        <title>Fibrella sp. HMF5405 genome sequencing and assembly.</title>
        <authorList>
            <person name="Kang H."/>
            <person name="Kim H."/>
            <person name="Bae S."/>
            <person name="Joh K."/>
        </authorList>
    </citation>
    <scope>NUCLEOTIDE SEQUENCE [LARGE SCALE GENOMIC DNA]</scope>
    <source>
        <strain evidence="2 3">HMF5405</strain>
    </source>
</reference>
<evidence type="ECO:0000313" key="2">
    <source>
        <dbReference type="EMBL" id="MBO0953366.1"/>
    </source>
</evidence>
<dbReference type="EMBL" id="JAFMYW010000066">
    <property type="protein sequence ID" value="MBO0953366.1"/>
    <property type="molecule type" value="Genomic_DNA"/>
</dbReference>
<dbReference type="GO" id="GO:0016787">
    <property type="term" value="F:hydrolase activity"/>
    <property type="evidence" value="ECO:0007669"/>
    <property type="project" value="UniProtKB-KW"/>
</dbReference>
<proteinExistence type="predicted"/>
<evidence type="ECO:0000259" key="1">
    <source>
        <dbReference type="Pfam" id="PF00144"/>
    </source>
</evidence>
<comment type="caution">
    <text evidence="2">The sequence shown here is derived from an EMBL/GenBank/DDBJ whole genome shotgun (WGS) entry which is preliminary data.</text>
</comment>
<protein>
    <submittedName>
        <fullName evidence="2">Serine hydrolase</fullName>
    </submittedName>
</protein>
<keyword evidence="2" id="KW-0378">Hydrolase</keyword>
<organism evidence="2 3">
    <name type="scientific">Fibrella forsythiae</name>
    <dbReference type="NCBI Taxonomy" id="2817061"/>
    <lineage>
        <taxon>Bacteria</taxon>
        <taxon>Pseudomonadati</taxon>
        <taxon>Bacteroidota</taxon>
        <taxon>Cytophagia</taxon>
        <taxon>Cytophagales</taxon>
        <taxon>Spirosomataceae</taxon>
        <taxon>Fibrella</taxon>
    </lineage>
</organism>
<gene>
    <name evidence="2" type="ORF">J2I46_32665</name>
</gene>
<feature type="domain" description="Beta-lactamase-related" evidence="1">
    <location>
        <begin position="15"/>
        <end position="167"/>
    </location>
</feature>
<sequence length="206" mass="22666">TGDNSLDARNTSLLYQRAVDSLVFKPAGLPGIHVNEPLNQAASLYSYPYRGGRGYVTGDYTGTAGAIGWYMTADQAGQLFARVLSSADQSVLSSSLKTTLLENRYGCYAALLGDQEVVYYHDGWQWATDPSFPGGYRGLRSIWMKYPGQVTIVLLVNALGANRLFPSNNGMDIMDYVDQAYGRARQLQNGRTSPYLPLKLEHAEPH</sequence>
<dbReference type="Pfam" id="PF00144">
    <property type="entry name" value="Beta-lactamase"/>
    <property type="match status" value="1"/>
</dbReference>
<feature type="non-terminal residue" evidence="2">
    <location>
        <position position="1"/>
    </location>
</feature>
<dbReference type="InterPro" id="IPR001466">
    <property type="entry name" value="Beta-lactam-related"/>
</dbReference>
<accession>A0ABS3JTM5</accession>
<dbReference type="RefSeq" id="WP_207333313.1">
    <property type="nucleotide sequence ID" value="NZ_JAFMYW010000066.1"/>
</dbReference>
<dbReference type="Proteomes" id="UP000664628">
    <property type="component" value="Unassembled WGS sequence"/>
</dbReference>